<protein>
    <submittedName>
        <fullName evidence="1">Uncharacterized protein</fullName>
    </submittedName>
</protein>
<organism evidence="1 2">
    <name type="scientific">Elysia crispata</name>
    <name type="common">lettuce slug</name>
    <dbReference type="NCBI Taxonomy" id="231223"/>
    <lineage>
        <taxon>Eukaryota</taxon>
        <taxon>Metazoa</taxon>
        <taxon>Spiralia</taxon>
        <taxon>Lophotrochozoa</taxon>
        <taxon>Mollusca</taxon>
        <taxon>Gastropoda</taxon>
        <taxon>Heterobranchia</taxon>
        <taxon>Euthyneura</taxon>
        <taxon>Panpulmonata</taxon>
        <taxon>Sacoglossa</taxon>
        <taxon>Placobranchoidea</taxon>
        <taxon>Plakobranchidae</taxon>
        <taxon>Elysia</taxon>
    </lineage>
</organism>
<dbReference type="Proteomes" id="UP001283361">
    <property type="component" value="Unassembled WGS sequence"/>
</dbReference>
<evidence type="ECO:0000313" key="2">
    <source>
        <dbReference type="Proteomes" id="UP001283361"/>
    </source>
</evidence>
<proteinExistence type="predicted"/>
<comment type="caution">
    <text evidence="1">The sequence shown here is derived from an EMBL/GenBank/DDBJ whole genome shotgun (WGS) entry which is preliminary data.</text>
</comment>
<gene>
    <name evidence="1" type="ORF">RRG08_020824</name>
</gene>
<sequence>MGTSTILWAPRPIYDRLKPNPAISLPKEPTVFCLIPHFPEIGYFGLIVFRFKHSILDVRGEEGPAREVNFTPVGSHPRFMTTWPGHTETQYTEIEDQMASRTLFTDLGKLF</sequence>
<dbReference type="AlphaFoldDB" id="A0AAE0XUX9"/>
<name>A0AAE0XUX9_9GAST</name>
<evidence type="ECO:0000313" key="1">
    <source>
        <dbReference type="EMBL" id="KAK3714568.1"/>
    </source>
</evidence>
<reference evidence="1" key="1">
    <citation type="journal article" date="2023" name="G3 (Bethesda)">
        <title>A reference genome for the long-term kleptoplast-retaining sea slug Elysia crispata morphotype clarki.</title>
        <authorList>
            <person name="Eastman K.E."/>
            <person name="Pendleton A.L."/>
            <person name="Shaikh M.A."/>
            <person name="Suttiyut T."/>
            <person name="Ogas R."/>
            <person name="Tomko P."/>
            <person name="Gavelis G."/>
            <person name="Widhalm J.R."/>
            <person name="Wisecaver J.H."/>
        </authorList>
    </citation>
    <scope>NUCLEOTIDE SEQUENCE</scope>
    <source>
        <strain evidence="1">ECLA1</strain>
    </source>
</reference>
<dbReference type="EMBL" id="JAWDGP010007534">
    <property type="protein sequence ID" value="KAK3714568.1"/>
    <property type="molecule type" value="Genomic_DNA"/>
</dbReference>
<keyword evidence="2" id="KW-1185">Reference proteome</keyword>
<accession>A0AAE0XUX9</accession>